<dbReference type="EC" id="2.7.1.24" evidence="5 6"/>
<keyword evidence="8" id="KW-1185">Reference proteome</keyword>
<dbReference type="RefSeq" id="WP_338235673.1">
    <property type="nucleotide sequence ID" value="NZ_BQKE01000001.1"/>
</dbReference>
<dbReference type="EMBL" id="BQKE01000001">
    <property type="protein sequence ID" value="GJM59693.1"/>
    <property type="molecule type" value="Genomic_DNA"/>
</dbReference>
<feature type="binding site" evidence="5">
    <location>
        <begin position="14"/>
        <end position="19"/>
    </location>
    <ligand>
        <name>ATP</name>
        <dbReference type="ChEBI" id="CHEBI:30616"/>
    </ligand>
</feature>
<keyword evidence="5" id="KW-0808">Transferase</keyword>
<dbReference type="GO" id="GO:0004140">
    <property type="term" value="F:dephospho-CoA kinase activity"/>
    <property type="evidence" value="ECO:0007669"/>
    <property type="project" value="UniProtKB-UniRule"/>
</dbReference>
<dbReference type="GO" id="GO:0005524">
    <property type="term" value="F:ATP binding"/>
    <property type="evidence" value="ECO:0007669"/>
    <property type="project" value="UniProtKB-UniRule"/>
</dbReference>
<comment type="pathway">
    <text evidence="5">Cofactor biosynthesis; coenzyme A biosynthesis; CoA from (R)-pantothenate: step 5/5.</text>
</comment>
<keyword evidence="2 5" id="KW-0547">Nucleotide-binding</keyword>
<dbReference type="InterPro" id="IPR001977">
    <property type="entry name" value="Depp_CoAkinase"/>
</dbReference>
<sequence>MRDKLKIGITGGIGAGKSSVSKFLEVLGYPVYNADERAKELVVADPEVKAAIINLLGEQAYLEDGSYNRQWVGQQVFADDQLLKSLNHIVHPAVAKDFQKWSGRQASTLIFKEAAIMLEHGKDLVGVDYIVAVVAPEQERIQRIRKRDAFRSEAQIHQIIRNQIPEKDLKAKADFLIDNADHSAVIPQVNSLLHSLSRIIQA</sequence>
<evidence type="ECO:0000256" key="5">
    <source>
        <dbReference type="HAMAP-Rule" id="MF_00376"/>
    </source>
</evidence>
<keyword evidence="3 5" id="KW-0067">ATP-binding</keyword>
<name>A0AAN4VTZ3_9BACT</name>
<protein>
    <recommendedName>
        <fullName evidence="5 6">Dephospho-CoA kinase</fullName>
        <ecNumber evidence="5 6">2.7.1.24</ecNumber>
    </recommendedName>
    <alternativeName>
        <fullName evidence="5">Dephosphocoenzyme A kinase</fullName>
    </alternativeName>
</protein>
<reference evidence="7 8" key="1">
    <citation type="submission" date="2021-12" db="EMBL/GenBank/DDBJ databases">
        <title>Genome sequencing of bacteria with rrn-lacking chromosome and rrn-plasmid.</title>
        <authorList>
            <person name="Anda M."/>
            <person name="Iwasaki W."/>
        </authorList>
    </citation>
    <scope>NUCLEOTIDE SEQUENCE [LARGE SCALE GENOMIC DNA]</scope>
    <source>
        <strain evidence="7 8">NBRC 15940</strain>
    </source>
</reference>
<evidence type="ECO:0000313" key="8">
    <source>
        <dbReference type="Proteomes" id="UP001310022"/>
    </source>
</evidence>
<evidence type="ECO:0000256" key="2">
    <source>
        <dbReference type="ARBA" id="ARBA00022741"/>
    </source>
</evidence>
<dbReference type="NCBIfam" id="TIGR00152">
    <property type="entry name" value="dephospho-CoA kinase"/>
    <property type="match status" value="1"/>
</dbReference>
<dbReference type="GO" id="GO:0005737">
    <property type="term" value="C:cytoplasm"/>
    <property type="evidence" value="ECO:0007669"/>
    <property type="project" value="UniProtKB-SubCell"/>
</dbReference>
<dbReference type="PANTHER" id="PTHR10695">
    <property type="entry name" value="DEPHOSPHO-COA KINASE-RELATED"/>
    <property type="match status" value="1"/>
</dbReference>
<evidence type="ECO:0000256" key="1">
    <source>
        <dbReference type="ARBA" id="ARBA00009018"/>
    </source>
</evidence>
<dbReference type="Gene3D" id="3.40.50.300">
    <property type="entry name" value="P-loop containing nucleotide triphosphate hydrolases"/>
    <property type="match status" value="1"/>
</dbReference>
<evidence type="ECO:0000256" key="4">
    <source>
        <dbReference type="ARBA" id="ARBA00022993"/>
    </source>
</evidence>
<evidence type="ECO:0000313" key="7">
    <source>
        <dbReference type="EMBL" id="GJM59693.1"/>
    </source>
</evidence>
<evidence type="ECO:0000256" key="3">
    <source>
        <dbReference type="ARBA" id="ARBA00022840"/>
    </source>
</evidence>
<dbReference type="GO" id="GO:0015937">
    <property type="term" value="P:coenzyme A biosynthetic process"/>
    <property type="evidence" value="ECO:0007669"/>
    <property type="project" value="UniProtKB-UniRule"/>
</dbReference>
<accession>A0AAN4VTZ3</accession>
<keyword evidence="4 5" id="KW-0173">Coenzyme A biosynthesis</keyword>
<comment type="subcellular location">
    <subcellularLocation>
        <location evidence="5">Cytoplasm</location>
    </subcellularLocation>
</comment>
<dbReference type="Proteomes" id="UP001310022">
    <property type="component" value="Unassembled WGS sequence"/>
</dbReference>
<organism evidence="7 8">
    <name type="scientific">Persicobacter diffluens</name>
    <dbReference type="NCBI Taxonomy" id="981"/>
    <lineage>
        <taxon>Bacteria</taxon>
        <taxon>Pseudomonadati</taxon>
        <taxon>Bacteroidota</taxon>
        <taxon>Cytophagia</taxon>
        <taxon>Cytophagales</taxon>
        <taxon>Persicobacteraceae</taxon>
        <taxon>Persicobacter</taxon>
    </lineage>
</organism>
<dbReference type="HAMAP" id="MF_00376">
    <property type="entry name" value="Dephospho_CoA_kinase"/>
    <property type="match status" value="1"/>
</dbReference>
<keyword evidence="5" id="KW-0963">Cytoplasm</keyword>
<dbReference type="AlphaFoldDB" id="A0AAN4VTZ3"/>
<dbReference type="PROSITE" id="PS51219">
    <property type="entry name" value="DPCK"/>
    <property type="match status" value="1"/>
</dbReference>
<keyword evidence="5 7" id="KW-0418">Kinase</keyword>
<dbReference type="PANTHER" id="PTHR10695:SF46">
    <property type="entry name" value="BIFUNCTIONAL COENZYME A SYNTHASE-RELATED"/>
    <property type="match status" value="1"/>
</dbReference>
<comment type="function">
    <text evidence="5">Catalyzes the phosphorylation of the 3'-hydroxyl group of dephosphocoenzyme A to form coenzyme A.</text>
</comment>
<gene>
    <name evidence="5 7" type="primary">coaE</name>
    <name evidence="7" type="ORF">PEDI_02450</name>
</gene>
<evidence type="ECO:0000256" key="6">
    <source>
        <dbReference type="NCBIfam" id="TIGR00152"/>
    </source>
</evidence>
<dbReference type="InterPro" id="IPR027417">
    <property type="entry name" value="P-loop_NTPase"/>
</dbReference>
<comment type="caution">
    <text evidence="7">The sequence shown here is derived from an EMBL/GenBank/DDBJ whole genome shotgun (WGS) entry which is preliminary data.</text>
</comment>
<proteinExistence type="inferred from homology"/>
<comment type="similarity">
    <text evidence="1 5">Belongs to the CoaE family.</text>
</comment>
<dbReference type="Pfam" id="PF01121">
    <property type="entry name" value="CoaE"/>
    <property type="match status" value="1"/>
</dbReference>
<dbReference type="SUPFAM" id="SSF52540">
    <property type="entry name" value="P-loop containing nucleoside triphosphate hydrolases"/>
    <property type="match status" value="1"/>
</dbReference>
<dbReference type="CDD" id="cd02022">
    <property type="entry name" value="DPCK"/>
    <property type="match status" value="1"/>
</dbReference>
<comment type="catalytic activity">
    <reaction evidence="5">
        <text>3'-dephospho-CoA + ATP = ADP + CoA + H(+)</text>
        <dbReference type="Rhea" id="RHEA:18245"/>
        <dbReference type="ChEBI" id="CHEBI:15378"/>
        <dbReference type="ChEBI" id="CHEBI:30616"/>
        <dbReference type="ChEBI" id="CHEBI:57287"/>
        <dbReference type="ChEBI" id="CHEBI:57328"/>
        <dbReference type="ChEBI" id="CHEBI:456216"/>
        <dbReference type="EC" id="2.7.1.24"/>
    </reaction>
</comment>